<dbReference type="EMBL" id="JAZAVK010000073">
    <property type="protein sequence ID" value="KAK7425961.1"/>
    <property type="molecule type" value="Genomic_DNA"/>
</dbReference>
<feature type="domain" description="PD-(D/E)XK nuclease-like" evidence="2">
    <location>
        <begin position="325"/>
        <end position="391"/>
    </location>
</feature>
<reference evidence="3 4" key="1">
    <citation type="journal article" date="2025" name="Microbiol. Resour. Announc.">
        <title>Draft genome sequences for Neonectria magnoliae and Neonectria punicea, canker pathogens of Liriodendron tulipifera and Acer saccharum in West Virginia.</title>
        <authorList>
            <person name="Petronek H.M."/>
            <person name="Kasson M.T."/>
            <person name="Metheny A.M."/>
            <person name="Stauder C.M."/>
            <person name="Lovett B."/>
            <person name="Lynch S.C."/>
            <person name="Garnas J.R."/>
            <person name="Kasson L.R."/>
            <person name="Stajich J.E."/>
        </authorList>
    </citation>
    <scope>NUCLEOTIDE SEQUENCE [LARGE SCALE GENOMIC DNA]</scope>
    <source>
        <strain evidence="3 4">NRRL 64651</strain>
    </source>
</reference>
<protein>
    <recommendedName>
        <fullName evidence="2">PD-(D/E)XK nuclease-like domain-containing protein</fullName>
    </recommendedName>
</protein>
<evidence type="ECO:0000259" key="2">
    <source>
        <dbReference type="Pfam" id="PF20516"/>
    </source>
</evidence>
<feature type="region of interest" description="Disordered" evidence="1">
    <location>
        <begin position="1"/>
        <end position="136"/>
    </location>
</feature>
<feature type="compositionally biased region" description="Low complexity" evidence="1">
    <location>
        <begin position="70"/>
        <end position="79"/>
    </location>
</feature>
<sequence>MSLDIVSWLRDVENAPGRSPSPRNNKHKHSRASSARRLAHPTPPPDSPNSHDSREACSGFAMPSSKKSKTGPGTPTTRPSARDDSINDDDDGEATGNEHDQTPRPPRRRHIPSDASCLSSATRSNKSGLSGASSPRKHLAAMALSDYSVQIRAMSDPSLLPPSLASIRAKLMQCARGRGILGISAKDSLSAGAQLHPDLEVLKSDPELYFSSSRDELGPTPLTDDVLYLLECAADYLHLDRSESAWNNEVHFPLLCLALRPRIIGSVFKRLIKVTTCSAASIIKEYQTLHARHKIDFCVYIDAQYDTRLVDIGSLLPSNDSQPIPSLDDIGFLPGLIVQGNVWNFVAATREGSRTVIWSKTTLGSTGDIFGIYQIVTALQMLRNWVNTTYWPWLRRVIQRAAAATKHDRTEAV</sequence>
<proteinExistence type="predicted"/>
<gene>
    <name evidence="3" type="ORF">QQZ08_007543</name>
</gene>
<feature type="domain" description="PD-(D/E)XK nuclease-like" evidence="2">
    <location>
        <begin position="210"/>
        <end position="308"/>
    </location>
</feature>
<organism evidence="3 4">
    <name type="scientific">Neonectria magnoliae</name>
    <dbReference type="NCBI Taxonomy" id="2732573"/>
    <lineage>
        <taxon>Eukaryota</taxon>
        <taxon>Fungi</taxon>
        <taxon>Dikarya</taxon>
        <taxon>Ascomycota</taxon>
        <taxon>Pezizomycotina</taxon>
        <taxon>Sordariomycetes</taxon>
        <taxon>Hypocreomycetidae</taxon>
        <taxon>Hypocreales</taxon>
        <taxon>Nectriaceae</taxon>
        <taxon>Neonectria</taxon>
    </lineage>
</organism>
<feature type="compositionally biased region" description="Polar residues" evidence="1">
    <location>
        <begin position="116"/>
        <end position="133"/>
    </location>
</feature>
<keyword evidence="4" id="KW-1185">Reference proteome</keyword>
<dbReference type="Pfam" id="PF20516">
    <property type="entry name" value="PDDEXK_12"/>
    <property type="match status" value="2"/>
</dbReference>
<accession>A0ABR1HY25</accession>
<evidence type="ECO:0000313" key="4">
    <source>
        <dbReference type="Proteomes" id="UP001498421"/>
    </source>
</evidence>
<evidence type="ECO:0000313" key="3">
    <source>
        <dbReference type="EMBL" id="KAK7425961.1"/>
    </source>
</evidence>
<name>A0ABR1HY25_9HYPO</name>
<dbReference type="InterPro" id="IPR046797">
    <property type="entry name" value="PDDEXK_12"/>
</dbReference>
<dbReference type="Proteomes" id="UP001498421">
    <property type="component" value="Unassembled WGS sequence"/>
</dbReference>
<evidence type="ECO:0000256" key="1">
    <source>
        <dbReference type="SAM" id="MobiDB-lite"/>
    </source>
</evidence>
<comment type="caution">
    <text evidence="3">The sequence shown here is derived from an EMBL/GenBank/DDBJ whole genome shotgun (WGS) entry which is preliminary data.</text>
</comment>